<dbReference type="RefSeq" id="WP_208816998.1">
    <property type="nucleotide sequence ID" value="NZ_WVUH01000378.1"/>
</dbReference>
<dbReference type="SUPFAM" id="SSF48452">
    <property type="entry name" value="TPR-like"/>
    <property type="match status" value="2"/>
</dbReference>
<dbReference type="SMART" id="SM00862">
    <property type="entry name" value="Trans_reg_C"/>
    <property type="match status" value="1"/>
</dbReference>
<dbReference type="InterPro" id="IPR036388">
    <property type="entry name" value="WH-like_DNA-bd_sf"/>
</dbReference>
<evidence type="ECO:0000313" key="9">
    <source>
        <dbReference type="Proteomes" id="UP000823521"/>
    </source>
</evidence>
<dbReference type="Gene3D" id="1.10.10.10">
    <property type="entry name" value="Winged helix-like DNA-binding domain superfamily/Winged helix DNA-binding domain"/>
    <property type="match status" value="1"/>
</dbReference>
<evidence type="ECO:0000313" key="8">
    <source>
        <dbReference type="EMBL" id="MBO4209950.1"/>
    </source>
</evidence>
<dbReference type="SUPFAM" id="SSF46894">
    <property type="entry name" value="C-terminal effector domain of the bipartite response regulators"/>
    <property type="match status" value="1"/>
</dbReference>
<dbReference type="Pfam" id="PF13424">
    <property type="entry name" value="TPR_12"/>
    <property type="match status" value="2"/>
</dbReference>
<dbReference type="Proteomes" id="UP000823521">
    <property type="component" value="Unassembled WGS sequence"/>
</dbReference>
<dbReference type="Pfam" id="PF00486">
    <property type="entry name" value="Trans_reg_C"/>
    <property type="match status" value="1"/>
</dbReference>
<dbReference type="SMART" id="SM01043">
    <property type="entry name" value="BTAD"/>
    <property type="match status" value="1"/>
</dbReference>
<organism evidence="8 9">
    <name type="scientific">Micromonospora echinofusca</name>
    <dbReference type="NCBI Taxonomy" id="47858"/>
    <lineage>
        <taxon>Bacteria</taxon>
        <taxon>Bacillati</taxon>
        <taxon>Actinomycetota</taxon>
        <taxon>Actinomycetes</taxon>
        <taxon>Micromonosporales</taxon>
        <taxon>Micromonosporaceae</taxon>
        <taxon>Micromonospora</taxon>
    </lineage>
</organism>
<feature type="domain" description="OmpR/PhoB-type" evidence="7">
    <location>
        <begin position="1"/>
        <end position="93"/>
    </location>
</feature>
<evidence type="ECO:0000259" key="7">
    <source>
        <dbReference type="PROSITE" id="PS51755"/>
    </source>
</evidence>
<dbReference type="InterPro" id="IPR011990">
    <property type="entry name" value="TPR-like_helical_dom_sf"/>
</dbReference>
<dbReference type="InterPro" id="IPR027417">
    <property type="entry name" value="P-loop_NTPase"/>
</dbReference>
<dbReference type="SUPFAM" id="SSF52540">
    <property type="entry name" value="P-loop containing nucleoside triphosphate hydrolases"/>
    <property type="match status" value="1"/>
</dbReference>
<keyword evidence="2" id="KW-0805">Transcription regulation</keyword>
<dbReference type="CDD" id="cd15831">
    <property type="entry name" value="BTAD"/>
    <property type="match status" value="1"/>
</dbReference>
<comment type="caution">
    <text evidence="8">The sequence shown here is derived from an EMBL/GenBank/DDBJ whole genome shotgun (WGS) entry which is preliminary data.</text>
</comment>
<dbReference type="PROSITE" id="PS51755">
    <property type="entry name" value="OMPR_PHOB"/>
    <property type="match status" value="1"/>
</dbReference>
<evidence type="ECO:0000256" key="6">
    <source>
        <dbReference type="PROSITE-ProRule" id="PRU01091"/>
    </source>
</evidence>
<name>A0ABS3VZI9_MICEH</name>
<dbReference type="PANTHER" id="PTHR35807:SF1">
    <property type="entry name" value="TRANSCRIPTIONAL REGULATOR REDD"/>
    <property type="match status" value="1"/>
</dbReference>
<dbReference type="InterPro" id="IPR051677">
    <property type="entry name" value="AfsR-DnrI-RedD_regulator"/>
</dbReference>
<keyword evidence="5" id="KW-0802">TPR repeat</keyword>
<dbReference type="PROSITE" id="PS50005">
    <property type="entry name" value="TPR"/>
    <property type="match status" value="1"/>
</dbReference>
<accession>A0ABS3VZI9</accession>
<dbReference type="Gene3D" id="1.25.40.10">
    <property type="entry name" value="Tetratricopeptide repeat domain"/>
    <property type="match status" value="2"/>
</dbReference>
<dbReference type="Pfam" id="PF00931">
    <property type="entry name" value="NB-ARC"/>
    <property type="match status" value="1"/>
</dbReference>
<evidence type="ECO:0000256" key="3">
    <source>
        <dbReference type="ARBA" id="ARBA00023125"/>
    </source>
</evidence>
<dbReference type="Pfam" id="PF03704">
    <property type="entry name" value="BTAD"/>
    <property type="match status" value="1"/>
</dbReference>
<feature type="DNA-binding region" description="OmpR/PhoB-type" evidence="6">
    <location>
        <begin position="1"/>
        <end position="93"/>
    </location>
</feature>
<dbReference type="Gene3D" id="3.40.50.300">
    <property type="entry name" value="P-loop containing nucleotide triphosphate hydrolases"/>
    <property type="match status" value="1"/>
</dbReference>
<reference evidence="8 9" key="1">
    <citation type="submission" date="2019-12" db="EMBL/GenBank/DDBJ databases">
        <title>Whole genome sequencing of endophytic Actinobacterium Micromonospora sp. MPMI6T.</title>
        <authorList>
            <person name="Evv R."/>
            <person name="Podile A.R."/>
        </authorList>
    </citation>
    <scope>NUCLEOTIDE SEQUENCE [LARGE SCALE GENOMIC DNA]</scope>
    <source>
        <strain evidence="8 9">MPMI6</strain>
    </source>
</reference>
<gene>
    <name evidence="8" type="ORF">GSF22_28745</name>
</gene>
<evidence type="ECO:0000256" key="4">
    <source>
        <dbReference type="ARBA" id="ARBA00023163"/>
    </source>
</evidence>
<comment type="similarity">
    <text evidence="1">Belongs to the AfsR/DnrI/RedD regulatory family.</text>
</comment>
<keyword evidence="9" id="KW-1185">Reference proteome</keyword>
<dbReference type="InterPro" id="IPR001867">
    <property type="entry name" value="OmpR/PhoB-type_DNA-bd"/>
</dbReference>
<proteinExistence type="inferred from homology"/>
<dbReference type="PANTHER" id="PTHR35807">
    <property type="entry name" value="TRANSCRIPTIONAL REGULATOR REDD-RELATED"/>
    <property type="match status" value="1"/>
</dbReference>
<dbReference type="InterPro" id="IPR019734">
    <property type="entry name" value="TPR_rpt"/>
</dbReference>
<keyword evidence="4" id="KW-0804">Transcription</keyword>
<feature type="repeat" description="TPR" evidence="5">
    <location>
        <begin position="851"/>
        <end position="884"/>
    </location>
</feature>
<evidence type="ECO:0000256" key="2">
    <source>
        <dbReference type="ARBA" id="ARBA00023015"/>
    </source>
</evidence>
<dbReference type="SMART" id="SM00028">
    <property type="entry name" value="TPR"/>
    <property type="match status" value="5"/>
</dbReference>
<dbReference type="PRINTS" id="PR00364">
    <property type="entry name" value="DISEASERSIST"/>
</dbReference>
<dbReference type="InterPro" id="IPR016032">
    <property type="entry name" value="Sig_transdc_resp-reg_C-effctor"/>
</dbReference>
<evidence type="ECO:0000256" key="1">
    <source>
        <dbReference type="ARBA" id="ARBA00005820"/>
    </source>
</evidence>
<dbReference type="EMBL" id="WVUH01000378">
    <property type="protein sequence ID" value="MBO4209950.1"/>
    <property type="molecule type" value="Genomic_DNA"/>
</dbReference>
<sequence length="963" mass="103845">MRWRVLGPVEVTVDGRVLPISRPQQRAVLALLLLNAGRVVSAGHLAEALWGDDPPSSARTQVQVCVSQIRSALRPAGLAEVLASTGGGYRLAVADDDLDLARFTHAASRARAAVRAGDPETAARELTTGLALWRGPALTGAAGAFVRAAADSLDEQRLTGYEQLASVELTLGRYDNVLRTLQPLVAAHPLREALVARCLLALAGTGQQAAALRLYADTRDRLVEELGVEPAAELTEAHLRILRQEVTPAAVVPEPGPGPATAPAQLPADLAGFTGRAAALRELDRLLPETGTTPGADTRRAVVVSAIGGTAGVGKTTLAVHWAHRVAHRFPDGQLYVNLRGFDLDGRAVAPDEALRGFLAALHVPPQRIPNDLDQQAALYRTLLADRRMLIVLDNARDCDQVRPLLPGAGGCLVVVTSRDRLTGLVVTEGAHPVTLDLLSPTESRELLGRRLGRDRAAAEPLAVDEIVHRCARLPLALAIVAARAAANRAFPLDALAAELAELAETAGPLDALDAGDPSTDVRAVFSWSYRMLDAGSARLFRLLGLHPGPDVAVPAVASLTGLPPARVRPLLATLTRAHLLVEPVPGRYALHDLLRAYAAELCRTDDSDAEREAARHRLFDHYLHTTHAADDLLDPYRLAQPVDLEPARPGVTVDARTDHAWATRWFGTEHQVLLGTVAQAAATGFDGHAWRLAAALTTYLDRRGHWPELAAVQHTALLAAQRQNDPAGQARAHRGLAICCTWLGRYDEAHRHYRRDLELYRDLGDDTGQAHTHLGISWVLAREGRRRDAVTHADRALALYRTSGYRVGQAKALNNLAFFHARLGDHRLALACCRQALALHEENGDRHGVALAWDNLGYVRHQLGQHQRALACYRRALLLHRELGDRYDEAEVLENMGDTHQAAGDRGAARHAWRDALAIFDDLDHPDTDRLRAKLAGPATYQPHAPAHGVALLAASGAGDPS</sequence>
<keyword evidence="3 6" id="KW-0238">DNA-binding</keyword>
<protein>
    <submittedName>
        <fullName evidence="8">Tetratricopeptide repeat protein</fullName>
    </submittedName>
</protein>
<dbReference type="InterPro" id="IPR002182">
    <property type="entry name" value="NB-ARC"/>
</dbReference>
<dbReference type="InterPro" id="IPR005158">
    <property type="entry name" value="BTAD"/>
</dbReference>
<evidence type="ECO:0000256" key="5">
    <source>
        <dbReference type="PROSITE-ProRule" id="PRU00339"/>
    </source>
</evidence>